<evidence type="ECO:0000313" key="1">
    <source>
        <dbReference type="EMBL" id="KXK64068.1"/>
    </source>
</evidence>
<evidence type="ECO:0008006" key="3">
    <source>
        <dbReference type="Google" id="ProtNLM"/>
    </source>
</evidence>
<gene>
    <name evidence="1" type="ORF">HMPREF3293_03116</name>
</gene>
<dbReference type="STRING" id="626937.HMPREF3293_03116"/>
<dbReference type="AlphaFoldDB" id="A0A136Q054"/>
<dbReference type="RefSeq" id="WP_066522802.1">
    <property type="nucleotide sequence ID" value="NZ_CABMOF010000010.1"/>
</dbReference>
<dbReference type="PATRIC" id="fig|626937.4.peg.3067"/>
<keyword evidence="2" id="KW-1185">Reference proteome</keyword>
<dbReference type="OrthoDB" id="5393676at2"/>
<dbReference type="InterPro" id="IPR024523">
    <property type="entry name" value="DUF3793"/>
</dbReference>
<protein>
    <recommendedName>
        <fullName evidence="3">DUF3793 domain-containing protein</fullName>
    </recommendedName>
</protein>
<evidence type="ECO:0000313" key="2">
    <source>
        <dbReference type="Proteomes" id="UP000070366"/>
    </source>
</evidence>
<dbReference type="Proteomes" id="UP000070366">
    <property type="component" value="Unassembled WGS sequence"/>
</dbReference>
<proteinExistence type="predicted"/>
<reference evidence="1 2" key="1">
    <citation type="submission" date="2016-02" db="EMBL/GenBank/DDBJ databases">
        <authorList>
            <person name="Wen L."/>
            <person name="He K."/>
            <person name="Yang H."/>
        </authorList>
    </citation>
    <scope>NUCLEOTIDE SEQUENCE [LARGE SCALE GENOMIC DNA]</scope>
    <source>
        <strain evidence="1 2">DSM 22607</strain>
    </source>
</reference>
<comment type="caution">
    <text evidence="1">The sequence shown here is derived from an EMBL/GenBank/DDBJ whole genome shotgun (WGS) entry which is preliminary data.</text>
</comment>
<dbReference type="KEGG" id="cmiu:B1H56_13680"/>
<name>A0A136Q054_9FIRM</name>
<dbReference type="Pfam" id="PF12672">
    <property type="entry name" value="DUF3793"/>
    <property type="match status" value="1"/>
</dbReference>
<dbReference type="EMBL" id="LSZW01000067">
    <property type="protein sequence ID" value="KXK64068.1"/>
    <property type="molecule type" value="Genomic_DNA"/>
</dbReference>
<sequence length="186" mass="20726">MDEMEMTVAYHCAPALAGIKPSNLVSFCSKKHSDLDARIAAWNTQLNPSGIYFEKICKCRKRVLVLVYRRKNMEALLAEKDVAAELGKAGYPAGEGLEAVIGHLKTRLSANGGFPHEVGLFLGYPLEDVHGFVRSGGRNYKLNGYWKVYSDEQKARELFRRYTKCRKAVCARMGMGMSIARLFAAA</sequence>
<accession>A0A136Q054</accession>
<organism evidence="1 2">
    <name type="scientific">Christensenella minuta</name>
    <dbReference type="NCBI Taxonomy" id="626937"/>
    <lineage>
        <taxon>Bacteria</taxon>
        <taxon>Bacillati</taxon>
        <taxon>Bacillota</taxon>
        <taxon>Clostridia</taxon>
        <taxon>Christensenellales</taxon>
        <taxon>Christensenellaceae</taxon>
        <taxon>Christensenella</taxon>
    </lineage>
</organism>